<dbReference type="EMBL" id="MTKT01003953">
    <property type="protein sequence ID" value="OWM72960.1"/>
    <property type="molecule type" value="Genomic_DNA"/>
</dbReference>
<evidence type="ECO:0000313" key="2">
    <source>
        <dbReference type="EMBL" id="OWM72960.1"/>
    </source>
</evidence>
<protein>
    <submittedName>
        <fullName evidence="2">Uncharacterized protein</fullName>
    </submittedName>
</protein>
<dbReference type="AlphaFoldDB" id="A0A218WKR6"/>
<sequence length="135" mass="15257">MELEDRANRGDDEVHNSTNVEEATGPNPGTSEDKVSYLSPNERAEMKEACVILSKSVHSDILQEKLLELPNALRAVDGLSEADRRRAIRKFRNHPSEVLIFFGTDPEDRLEMVKALHKMDWSYFGEGLTLLGGFR</sequence>
<organism evidence="2 3">
    <name type="scientific">Punica granatum</name>
    <name type="common">Pomegranate</name>
    <dbReference type="NCBI Taxonomy" id="22663"/>
    <lineage>
        <taxon>Eukaryota</taxon>
        <taxon>Viridiplantae</taxon>
        <taxon>Streptophyta</taxon>
        <taxon>Embryophyta</taxon>
        <taxon>Tracheophyta</taxon>
        <taxon>Spermatophyta</taxon>
        <taxon>Magnoliopsida</taxon>
        <taxon>eudicotyledons</taxon>
        <taxon>Gunneridae</taxon>
        <taxon>Pentapetalae</taxon>
        <taxon>rosids</taxon>
        <taxon>malvids</taxon>
        <taxon>Myrtales</taxon>
        <taxon>Lythraceae</taxon>
        <taxon>Punica</taxon>
    </lineage>
</organism>
<dbReference type="Proteomes" id="UP000197138">
    <property type="component" value="Unassembled WGS sequence"/>
</dbReference>
<feature type="region of interest" description="Disordered" evidence="1">
    <location>
        <begin position="1"/>
        <end position="40"/>
    </location>
</feature>
<name>A0A218WKR6_PUNGR</name>
<evidence type="ECO:0000313" key="3">
    <source>
        <dbReference type="Proteomes" id="UP000197138"/>
    </source>
</evidence>
<accession>A0A218WKR6</accession>
<feature type="compositionally biased region" description="Basic and acidic residues" evidence="1">
    <location>
        <begin position="1"/>
        <end position="15"/>
    </location>
</feature>
<proteinExistence type="predicted"/>
<gene>
    <name evidence="2" type="ORF">CDL15_Pgr001074</name>
</gene>
<comment type="caution">
    <text evidence="2">The sequence shown here is derived from an EMBL/GenBank/DDBJ whole genome shotgun (WGS) entry which is preliminary data.</text>
</comment>
<reference evidence="3" key="1">
    <citation type="journal article" date="2017" name="Plant J.">
        <title>The pomegranate (Punica granatum L.) genome and the genomics of punicalagin biosynthesis.</title>
        <authorList>
            <person name="Qin G."/>
            <person name="Xu C."/>
            <person name="Ming R."/>
            <person name="Tang H."/>
            <person name="Guyot R."/>
            <person name="Kramer E.M."/>
            <person name="Hu Y."/>
            <person name="Yi X."/>
            <person name="Qi Y."/>
            <person name="Xu X."/>
            <person name="Gao Z."/>
            <person name="Pan H."/>
            <person name="Jian J."/>
            <person name="Tian Y."/>
            <person name="Yue Z."/>
            <person name="Xu Y."/>
        </authorList>
    </citation>
    <scope>NUCLEOTIDE SEQUENCE [LARGE SCALE GENOMIC DNA]</scope>
    <source>
        <strain evidence="3">cv. Dabenzi</strain>
    </source>
</reference>
<evidence type="ECO:0000256" key="1">
    <source>
        <dbReference type="SAM" id="MobiDB-lite"/>
    </source>
</evidence>